<keyword evidence="3" id="KW-1185">Reference proteome</keyword>
<evidence type="ECO:0000313" key="3">
    <source>
        <dbReference type="Proteomes" id="UP000887564"/>
    </source>
</evidence>
<organism evidence="3 4">
    <name type="scientific">Parascaris equorum</name>
    <name type="common">Equine roundworm</name>
    <dbReference type="NCBI Taxonomy" id="6256"/>
    <lineage>
        <taxon>Eukaryota</taxon>
        <taxon>Metazoa</taxon>
        <taxon>Ecdysozoa</taxon>
        <taxon>Nematoda</taxon>
        <taxon>Chromadorea</taxon>
        <taxon>Rhabditida</taxon>
        <taxon>Spirurina</taxon>
        <taxon>Ascaridomorpha</taxon>
        <taxon>Ascaridoidea</taxon>
        <taxon>Ascarididae</taxon>
        <taxon>Parascaris</taxon>
    </lineage>
</organism>
<reference evidence="4" key="1">
    <citation type="submission" date="2022-11" db="UniProtKB">
        <authorList>
            <consortium name="WormBaseParasite"/>
        </authorList>
    </citation>
    <scope>IDENTIFICATION</scope>
</reference>
<evidence type="ECO:0000313" key="4">
    <source>
        <dbReference type="WBParaSite" id="PEQ_0000796901-mRNA-1"/>
    </source>
</evidence>
<protein>
    <submittedName>
        <fullName evidence="4">ZP domain-containing protein</fullName>
    </submittedName>
</protein>
<dbReference type="Proteomes" id="UP000887564">
    <property type="component" value="Unplaced"/>
</dbReference>
<sequence length="190" mass="21788">MAFAYVISSCKVALYLRLREMDLSIVGQQVKHQWTFDSKSVDLFCSMVQSCFVDNGEGETYPMDLITGQEPHVYGYADRSQLYYQCQVKIIFEEPGKEYERPKCNELRGFAYNGATTVDVRTGFRTLEIFKQRQTIPRRLSHGANEYGRQRLILSTAAKLSNNCVFHPPLPVFLGRCNYPPNCPYANLNS</sequence>
<evidence type="ECO:0000259" key="2">
    <source>
        <dbReference type="Pfam" id="PF25301"/>
    </source>
</evidence>
<dbReference type="PANTHER" id="PTHR22907:SF51">
    <property type="entry name" value="CUTICLIN-1"/>
    <property type="match status" value="1"/>
</dbReference>
<dbReference type="Pfam" id="PF25301">
    <property type="entry name" value="CUT_C"/>
    <property type="match status" value="1"/>
</dbReference>
<keyword evidence="1" id="KW-0732">Signal</keyword>
<dbReference type="WBParaSite" id="PEQ_0000796901-mRNA-1">
    <property type="protein sequence ID" value="PEQ_0000796901-mRNA-1"/>
    <property type="gene ID" value="PEQ_0000796901"/>
</dbReference>
<dbReference type="PANTHER" id="PTHR22907">
    <property type="entry name" value="GH04558P"/>
    <property type="match status" value="1"/>
</dbReference>
<dbReference type="AlphaFoldDB" id="A0A914RN90"/>
<feature type="domain" description="Cuticlin C-terminal" evidence="2">
    <location>
        <begin position="60"/>
        <end position="106"/>
    </location>
</feature>
<evidence type="ECO:0000256" key="1">
    <source>
        <dbReference type="ARBA" id="ARBA00022729"/>
    </source>
</evidence>
<dbReference type="InterPro" id="IPR051962">
    <property type="entry name" value="Cuticlin"/>
</dbReference>
<accession>A0A914RN90</accession>
<dbReference type="InterPro" id="IPR057475">
    <property type="entry name" value="CUT_C"/>
</dbReference>
<proteinExistence type="predicted"/>
<name>A0A914RN90_PAREQ</name>